<accession>A0A1H6UBI1</accession>
<dbReference type="CDD" id="cd17546">
    <property type="entry name" value="REC_hyHK_CKI1_RcsC-like"/>
    <property type="match status" value="1"/>
</dbReference>
<dbReference type="InterPro" id="IPR036890">
    <property type="entry name" value="HATPase_C_sf"/>
</dbReference>
<feature type="domain" description="Response regulatory" evidence="16">
    <location>
        <begin position="7"/>
        <end position="123"/>
    </location>
</feature>
<keyword evidence="14" id="KW-0175">Coiled coil</keyword>
<evidence type="ECO:0000256" key="10">
    <source>
        <dbReference type="ARBA" id="ARBA00064003"/>
    </source>
</evidence>
<dbReference type="InterPro" id="IPR036097">
    <property type="entry name" value="HisK_dim/P_sf"/>
</dbReference>
<evidence type="ECO:0000256" key="9">
    <source>
        <dbReference type="ARBA" id="ARBA00023012"/>
    </source>
</evidence>
<dbReference type="Gene3D" id="3.30.565.10">
    <property type="entry name" value="Histidine kinase-like ATPase, C-terminal domain"/>
    <property type="match status" value="1"/>
</dbReference>
<dbReference type="InterPro" id="IPR008207">
    <property type="entry name" value="Sig_transdc_His_kin_Hpt_dom"/>
</dbReference>
<dbReference type="CDD" id="cd00088">
    <property type="entry name" value="HPT"/>
    <property type="match status" value="1"/>
</dbReference>
<evidence type="ECO:0000259" key="15">
    <source>
        <dbReference type="PROSITE" id="PS50109"/>
    </source>
</evidence>
<keyword evidence="5" id="KW-0808">Transferase</keyword>
<evidence type="ECO:0000313" key="18">
    <source>
        <dbReference type="EMBL" id="SEI88926.1"/>
    </source>
</evidence>
<comment type="subcellular location">
    <subcellularLocation>
        <location evidence="2">Cell inner membrane</location>
        <topology evidence="2">Multi-pass membrane protein</topology>
    </subcellularLocation>
</comment>
<feature type="domain" description="Response regulatory" evidence="16">
    <location>
        <begin position="613"/>
        <end position="730"/>
    </location>
</feature>
<dbReference type="SUPFAM" id="SSF55874">
    <property type="entry name" value="ATPase domain of HSP90 chaperone/DNA topoisomerase II/histidine kinase"/>
    <property type="match status" value="1"/>
</dbReference>
<protein>
    <recommendedName>
        <fullName evidence="11">Sensory/regulatory protein RpfC</fullName>
        <ecNumber evidence="3">2.7.13.3</ecNumber>
    </recommendedName>
</protein>
<dbReference type="PROSITE" id="PS50109">
    <property type="entry name" value="HIS_KIN"/>
    <property type="match status" value="1"/>
</dbReference>
<dbReference type="FunFam" id="3.30.565.10:FF:000010">
    <property type="entry name" value="Sensor histidine kinase RcsC"/>
    <property type="match status" value="1"/>
</dbReference>
<dbReference type="InterPro" id="IPR003661">
    <property type="entry name" value="HisK_dim/P_dom"/>
</dbReference>
<evidence type="ECO:0000256" key="6">
    <source>
        <dbReference type="ARBA" id="ARBA00022741"/>
    </source>
</evidence>
<evidence type="ECO:0000256" key="14">
    <source>
        <dbReference type="SAM" id="Coils"/>
    </source>
</evidence>
<dbReference type="PANTHER" id="PTHR45339">
    <property type="entry name" value="HYBRID SIGNAL TRANSDUCTION HISTIDINE KINASE J"/>
    <property type="match status" value="1"/>
</dbReference>
<dbReference type="Pfam" id="PF01627">
    <property type="entry name" value="Hpt"/>
    <property type="match status" value="1"/>
</dbReference>
<dbReference type="GO" id="GO:0005524">
    <property type="term" value="F:ATP binding"/>
    <property type="evidence" value="ECO:0007669"/>
    <property type="project" value="UniProtKB-KW"/>
</dbReference>
<evidence type="ECO:0000256" key="5">
    <source>
        <dbReference type="ARBA" id="ARBA00022679"/>
    </source>
</evidence>
<dbReference type="Gene3D" id="1.10.287.130">
    <property type="match status" value="1"/>
</dbReference>
<dbReference type="InterPro" id="IPR036641">
    <property type="entry name" value="HPT_dom_sf"/>
</dbReference>
<dbReference type="InterPro" id="IPR004358">
    <property type="entry name" value="Sig_transdc_His_kin-like_C"/>
</dbReference>
<dbReference type="PROSITE" id="PS50894">
    <property type="entry name" value="HPT"/>
    <property type="match status" value="1"/>
</dbReference>
<dbReference type="FunFam" id="1.10.287.130:FF:000002">
    <property type="entry name" value="Two-component osmosensing histidine kinase"/>
    <property type="match status" value="1"/>
</dbReference>
<dbReference type="SUPFAM" id="SSF47384">
    <property type="entry name" value="Homodimeric domain of signal transducing histidine kinase"/>
    <property type="match status" value="1"/>
</dbReference>
<reference evidence="18 19" key="1">
    <citation type="submission" date="2016-10" db="EMBL/GenBank/DDBJ databases">
        <authorList>
            <person name="de Groot N.N."/>
        </authorList>
    </citation>
    <scope>NUCLEOTIDE SEQUENCE [LARGE SCALE GENOMIC DNA]</scope>
    <source>
        <strain evidence="18 19">DSM 26515</strain>
    </source>
</reference>
<dbReference type="Gene3D" id="1.20.120.160">
    <property type="entry name" value="HPT domain"/>
    <property type="match status" value="1"/>
</dbReference>
<dbReference type="AlphaFoldDB" id="A0A1H6UBI1"/>
<feature type="modified residue" description="4-aspartylphosphate" evidence="13">
    <location>
        <position position="56"/>
    </location>
</feature>
<dbReference type="PRINTS" id="PR00344">
    <property type="entry name" value="BCTRLSENSOR"/>
</dbReference>
<dbReference type="SMART" id="SM00448">
    <property type="entry name" value="REC"/>
    <property type="match status" value="2"/>
</dbReference>
<feature type="coiled-coil region" evidence="14">
    <location>
        <begin position="164"/>
        <end position="222"/>
    </location>
</feature>
<dbReference type="EC" id="2.7.13.3" evidence="3"/>
<keyword evidence="4 13" id="KW-0597">Phosphoprotein</keyword>
<dbReference type="InterPro" id="IPR001789">
    <property type="entry name" value="Sig_transdc_resp-reg_receiver"/>
</dbReference>
<dbReference type="Pfam" id="PF00512">
    <property type="entry name" value="HisKA"/>
    <property type="match status" value="1"/>
</dbReference>
<sequence length="866" mass="93782">MGREAVQILVAEDSSTQALSLQYLLEQQGYGVTVCENGRLALAEAKRRKPTLVISDIVMPEMDGYSLCRAFKSDVDLNDVPFLLVTTLSDPEDVLRGLEAGADSFILKPYDDPFLLNRVSFVLLHQRMRQTDRAEMGVEITFKGRRHFITSDRLQILNLLLSTYEAAIQRNDELRRSEEELREANNALSAANARLEEEIRQRQTVERQLAAAKQQAEAANEAKSAFLATMSHEIRTPMNGIVGMVDVLAHGQLSEYQADALRTIKDSAFALLHLIDDLLDFSKIEAGKLELERTVVSLSEVAEGVCDTLSALADRKGVDLFVFVSPDGPSQVLSDPVRLRQILYNLVGNAIKFSADRPEQRGRVEVRVELASEDPLQVAFIVSDNGIGISPEARAHLFESFRQAEISTTRRFGGTGLGLAICKRLVDLMHGTIQVESTLGSGTIFTVKVPLEPAADAGALALPNLSGVDYVVVGGSNARAHDLCAYLGHAGARVILAADPDEAVSLCMRMAAPIVVHGGIDESRRNEWMARFDALPHVRHLLVSRGRRRVGRLTGAGVITVDGNSLRRRSLLNAAAAAAGLASPATEQWRSASQPELEVTAPTIAQARARGQLILVAEDDSTNQKVLLRQLNLLGYAAELASNGEEALSLWRRGSYAMLLTDLHMPKMDGYALTAAIRREEAGQGHFPIVALTANALRGEANQAFAVGMDDYLTKPLQLPALRDALQKWLPQGRGEDVPADHPQSSATPAHAREVLNLNVLKGFIGDDPVPLRMLLEDFHAALLAGAASIRAAATTGDYSEVAALAHRLKSSSRSVGAMALGDACAELENGCRLGDSAIASAAVGSFETAVENLLPQLQEHLKKDD</sequence>
<evidence type="ECO:0000256" key="2">
    <source>
        <dbReference type="ARBA" id="ARBA00004429"/>
    </source>
</evidence>
<dbReference type="SUPFAM" id="SSF52172">
    <property type="entry name" value="CheY-like"/>
    <property type="match status" value="2"/>
</dbReference>
<evidence type="ECO:0000256" key="1">
    <source>
        <dbReference type="ARBA" id="ARBA00000085"/>
    </source>
</evidence>
<evidence type="ECO:0000256" key="3">
    <source>
        <dbReference type="ARBA" id="ARBA00012438"/>
    </source>
</evidence>
<dbReference type="EMBL" id="FNYC01000003">
    <property type="protein sequence ID" value="SEI88926.1"/>
    <property type="molecule type" value="Genomic_DNA"/>
</dbReference>
<organism evidence="18 19">
    <name type="scientific">Frateuria terrea</name>
    <dbReference type="NCBI Taxonomy" id="529704"/>
    <lineage>
        <taxon>Bacteria</taxon>
        <taxon>Pseudomonadati</taxon>
        <taxon>Pseudomonadota</taxon>
        <taxon>Gammaproteobacteria</taxon>
        <taxon>Lysobacterales</taxon>
        <taxon>Rhodanobacteraceae</taxon>
        <taxon>Frateuria</taxon>
    </lineage>
</organism>
<evidence type="ECO:0000256" key="8">
    <source>
        <dbReference type="ARBA" id="ARBA00022840"/>
    </source>
</evidence>
<feature type="domain" description="Histidine kinase" evidence="15">
    <location>
        <begin position="229"/>
        <end position="453"/>
    </location>
</feature>
<dbReference type="GO" id="GO:0005886">
    <property type="term" value="C:plasma membrane"/>
    <property type="evidence" value="ECO:0007669"/>
    <property type="project" value="UniProtKB-SubCell"/>
</dbReference>
<keyword evidence="6" id="KW-0547">Nucleotide-binding</keyword>
<dbReference type="GO" id="GO:0000155">
    <property type="term" value="F:phosphorelay sensor kinase activity"/>
    <property type="evidence" value="ECO:0007669"/>
    <property type="project" value="InterPro"/>
</dbReference>
<evidence type="ECO:0000256" key="11">
    <source>
        <dbReference type="ARBA" id="ARBA00068150"/>
    </source>
</evidence>
<feature type="modified residue" description="Phosphohistidine" evidence="12">
    <location>
        <position position="807"/>
    </location>
</feature>
<keyword evidence="8" id="KW-0067">ATP-binding</keyword>
<dbReference type="SMART" id="SM00388">
    <property type="entry name" value="HisKA"/>
    <property type="match status" value="1"/>
</dbReference>
<evidence type="ECO:0000256" key="13">
    <source>
        <dbReference type="PROSITE-ProRule" id="PRU00169"/>
    </source>
</evidence>
<evidence type="ECO:0000313" key="19">
    <source>
        <dbReference type="Proteomes" id="UP000199420"/>
    </source>
</evidence>
<feature type="modified residue" description="4-aspartylphosphate" evidence="13">
    <location>
        <position position="662"/>
    </location>
</feature>
<dbReference type="Gene3D" id="3.40.50.2300">
    <property type="match status" value="2"/>
</dbReference>
<dbReference type="STRING" id="529704.SAMN02927913_1785"/>
<dbReference type="CDD" id="cd16922">
    <property type="entry name" value="HATPase_EvgS-ArcB-TorS-like"/>
    <property type="match status" value="1"/>
</dbReference>
<gene>
    <name evidence="18" type="ORF">SAMN04487997_1939</name>
</gene>
<evidence type="ECO:0000256" key="7">
    <source>
        <dbReference type="ARBA" id="ARBA00022777"/>
    </source>
</evidence>
<dbReference type="Pfam" id="PF02518">
    <property type="entry name" value="HATPase_c"/>
    <property type="match status" value="1"/>
</dbReference>
<dbReference type="InterPro" id="IPR003594">
    <property type="entry name" value="HATPase_dom"/>
</dbReference>
<name>A0A1H6UBI1_9GAMM</name>
<evidence type="ECO:0000259" key="17">
    <source>
        <dbReference type="PROSITE" id="PS50894"/>
    </source>
</evidence>
<dbReference type="SMART" id="SM00387">
    <property type="entry name" value="HATPase_c"/>
    <property type="match status" value="1"/>
</dbReference>
<keyword evidence="19" id="KW-1185">Reference proteome</keyword>
<evidence type="ECO:0000256" key="4">
    <source>
        <dbReference type="ARBA" id="ARBA00022553"/>
    </source>
</evidence>
<evidence type="ECO:0000259" key="16">
    <source>
        <dbReference type="PROSITE" id="PS50110"/>
    </source>
</evidence>
<keyword evidence="9" id="KW-0902">Two-component regulatory system</keyword>
<dbReference type="Proteomes" id="UP000199420">
    <property type="component" value="Unassembled WGS sequence"/>
</dbReference>
<dbReference type="PROSITE" id="PS50110">
    <property type="entry name" value="RESPONSE_REGULATORY"/>
    <property type="match status" value="2"/>
</dbReference>
<dbReference type="InterPro" id="IPR011006">
    <property type="entry name" value="CheY-like_superfamily"/>
</dbReference>
<comment type="subunit">
    <text evidence="10">At low DSF concentrations, interacts with RpfF.</text>
</comment>
<dbReference type="Pfam" id="PF00072">
    <property type="entry name" value="Response_reg"/>
    <property type="match status" value="2"/>
</dbReference>
<proteinExistence type="predicted"/>
<comment type="catalytic activity">
    <reaction evidence="1">
        <text>ATP + protein L-histidine = ADP + protein N-phospho-L-histidine.</text>
        <dbReference type="EC" id="2.7.13.3"/>
    </reaction>
</comment>
<keyword evidence="7 18" id="KW-0418">Kinase</keyword>
<dbReference type="PANTHER" id="PTHR45339:SF5">
    <property type="entry name" value="HISTIDINE KINASE"/>
    <property type="match status" value="1"/>
</dbReference>
<evidence type="ECO:0000256" key="12">
    <source>
        <dbReference type="PROSITE-ProRule" id="PRU00110"/>
    </source>
</evidence>
<dbReference type="SUPFAM" id="SSF47226">
    <property type="entry name" value="Histidine-containing phosphotransfer domain, HPT domain"/>
    <property type="match status" value="1"/>
</dbReference>
<feature type="domain" description="HPt" evidence="17">
    <location>
        <begin position="768"/>
        <end position="866"/>
    </location>
</feature>
<dbReference type="InterPro" id="IPR005467">
    <property type="entry name" value="His_kinase_dom"/>
</dbReference>
<dbReference type="CDD" id="cd00082">
    <property type="entry name" value="HisKA"/>
    <property type="match status" value="1"/>
</dbReference>